<accession>A0ABQ3YAP7</accession>
<sequence>MEDILLIAVVDMAASRAGHEAFMADPERLAPRARLGGAAPSTRVLDVHE</sequence>
<dbReference type="RefSeq" id="WP_203770459.1">
    <property type="nucleotide sequence ID" value="NZ_BAAABO010000020.1"/>
</dbReference>
<comment type="caution">
    <text evidence="1">The sequence shown here is derived from an EMBL/GenBank/DDBJ whole genome shotgun (WGS) entry which is preliminary data.</text>
</comment>
<dbReference type="EMBL" id="BOMI01000114">
    <property type="protein sequence ID" value="GID77005.1"/>
    <property type="molecule type" value="Genomic_DNA"/>
</dbReference>
<organism evidence="1 2">
    <name type="scientific">Paractinoplanes deccanensis</name>
    <dbReference type="NCBI Taxonomy" id="113561"/>
    <lineage>
        <taxon>Bacteria</taxon>
        <taxon>Bacillati</taxon>
        <taxon>Actinomycetota</taxon>
        <taxon>Actinomycetes</taxon>
        <taxon>Micromonosporales</taxon>
        <taxon>Micromonosporaceae</taxon>
        <taxon>Paractinoplanes</taxon>
    </lineage>
</organism>
<evidence type="ECO:0000313" key="1">
    <source>
        <dbReference type="EMBL" id="GID77005.1"/>
    </source>
</evidence>
<reference evidence="1 2" key="1">
    <citation type="submission" date="2021-01" db="EMBL/GenBank/DDBJ databases">
        <title>Whole genome shotgun sequence of Actinoplanes deccanensis NBRC 13994.</title>
        <authorList>
            <person name="Komaki H."/>
            <person name="Tamura T."/>
        </authorList>
    </citation>
    <scope>NUCLEOTIDE SEQUENCE [LARGE SCALE GENOMIC DNA]</scope>
    <source>
        <strain evidence="1 2">NBRC 13994</strain>
    </source>
</reference>
<evidence type="ECO:0000313" key="2">
    <source>
        <dbReference type="Proteomes" id="UP000609879"/>
    </source>
</evidence>
<dbReference type="Proteomes" id="UP000609879">
    <property type="component" value="Unassembled WGS sequence"/>
</dbReference>
<proteinExistence type="predicted"/>
<keyword evidence="2" id="KW-1185">Reference proteome</keyword>
<name>A0ABQ3YAP7_9ACTN</name>
<gene>
    <name evidence="1" type="ORF">Ade02nite_56460</name>
</gene>
<protein>
    <submittedName>
        <fullName evidence="1">Uncharacterized protein</fullName>
    </submittedName>
</protein>